<comment type="caution">
    <text evidence="1">The sequence shown here is derived from an EMBL/GenBank/DDBJ whole genome shotgun (WGS) entry which is preliminary data.</text>
</comment>
<dbReference type="Proteomes" id="UP000827872">
    <property type="component" value="Linkage Group LG03"/>
</dbReference>
<protein>
    <submittedName>
        <fullName evidence="1">Uncharacterized protein</fullName>
    </submittedName>
</protein>
<keyword evidence="2" id="KW-1185">Reference proteome</keyword>
<dbReference type="EMBL" id="CM037616">
    <property type="protein sequence ID" value="KAH7992397.1"/>
    <property type="molecule type" value="Genomic_DNA"/>
</dbReference>
<evidence type="ECO:0000313" key="1">
    <source>
        <dbReference type="EMBL" id="KAH7992397.1"/>
    </source>
</evidence>
<accession>A0ACB8EIE5</accession>
<name>A0ACB8EIE5_9SAUR</name>
<gene>
    <name evidence="1" type="ORF">K3G42_022327</name>
</gene>
<organism evidence="1 2">
    <name type="scientific">Sphaerodactylus townsendi</name>
    <dbReference type="NCBI Taxonomy" id="933632"/>
    <lineage>
        <taxon>Eukaryota</taxon>
        <taxon>Metazoa</taxon>
        <taxon>Chordata</taxon>
        <taxon>Craniata</taxon>
        <taxon>Vertebrata</taxon>
        <taxon>Euteleostomi</taxon>
        <taxon>Lepidosauria</taxon>
        <taxon>Squamata</taxon>
        <taxon>Bifurcata</taxon>
        <taxon>Gekkota</taxon>
        <taxon>Sphaerodactylidae</taxon>
        <taxon>Sphaerodactylus</taxon>
    </lineage>
</organism>
<evidence type="ECO:0000313" key="2">
    <source>
        <dbReference type="Proteomes" id="UP000827872"/>
    </source>
</evidence>
<proteinExistence type="predicted"/>
<reference evidence="1" key="1">
    <citation type="submission" date="2021-08" db="EMBL/GenBank/DDBJ databases">
        <title>The first chromosome-level gecko genome reveals the dynamic sex chromosomes of Neotropical dwarf geckos (Sphaerodactylidae: Sphaerodactylus).</title>
        <authorList>
            <person name="Pinto B.J."/>
            <person name="Keating S.E."/>
            <person name="Gamble T."/>
        </authorList>
    </citation>
    <scope>NUCLEOTIDE SEQUENCE</scope>
    <source>
        <strain evidence="1">TG3544</strain>
    </source>
</reference>
<sequence length="227" mass="25220">MFLCSFLEVILVVLFEGFLASGAKTLVEGTVGQNITLPCHYSTDKYGILSTCWGRGTCPTFACTDTVVKTDGQQVTYRQSNMYQLMGNISQGDVELTIVNVTETATGMYCCRAEIKGWFNDQKVNVEVVIEKGNSDPISDGVPAATCFTELFIPEESSRPSSTDPPPDNISIYFPTLLKEQRKLETWSGLWIGIGTAAIFLFIIPGVILLLLKWYLPKNQKIFIFTR</sequence>